<dbReference type="GO" id="GO:0004535">
    <property type="term" value="F:poly(A)-specific ribonuclease activity"/>
    <property type="evidence" value="ECO:0007669"/>
    <property type="project" value="TreeGrafter"/>
</dbReference>
<evidence type="ECO:0000313" key="4">
    <source>
        <dbReference type="Proteomes" id="UP001054857"/>
    </source>
</evidence>
<feature type="compositionally biased region" description="Low complexity" evidence="1">
    <location>
        <begin position="383"/>
        <end position="395"/>
    </location>
</feature>
<reference evidence="3 4" key="1">
    <citation type="journal article" date="2021" name="Sci. Rep.">
        <title>Genome sequencing of the multicellular alga Astrephomene provides insights into convergent evolution of germ-soma differentiation.</title>
        <authorList>
            <person name="Yamashita S."/>
            <person name="Yamamoto K."/>
            <person name="Matsuzaki R."/>
            <person name="Suzuki S."/>
            <person name="Yamaguchi H."/>
            <person name="Hirooka S."/>
            <person name="Minakuchi Y."/>
            <person name="Miyagishima S."/>
            <person name="Kawachi M."/>
            <person name="Toyoda A."/>
            <person name="Nozaki H."/>
        </authorList>
    </citation>
    <scope>NUCLEOTIDE SEQUENCE [LARGE SCALE GENOMIC DNA]</scope>
    <source>
        <strain evidence="3 4">NIES-4017</strain>
    </source>
</reference>
<dbReference type="InterPro" id="IPR028889">
    <property type="entry name" value="USP"/>
</dbReference>
<dbReference type="Pfam" id="PF20770">
    <property type="entry name" value="PAN2_N"/>
    <property type="match status" value="1"/>
</dbReference>
<dbReference type="PANTHER" id="PTHR15728">
    <property type="entry name" value="DEADENYLATION COMPLEX CATALYTIC SUBUNIT PAN2"/>
    <property type="match status" value="1"/>
</dbReference>
<feature type="non-terminal residue" evidence="3">
    <location>
        <position position="1"/>
    </location>
</feature>
<dbReference type="InterPro" id="IPR048841">
    <property type="entry name" value="PAN2_N"/>
</dbReference>
<dbReference type="Gene3D" id="2.130.10.10">
    <property type="entry name" value="YVTN repeat-like/Quinoprotein amine dehydrogenase"/>
    <property type="match status" value="1"/>
</dbReference>
<protein>
    <recommendedName>
        <fullName evidence="2">USP domain-containing protein</fullName>
    </recommendedName>
</protein>
<dbReference type="InterPro" id="IPR028881">
    <property type="entry name" value="PAN2_UCH_dom"/>
</dbReference>
<sequence>MYSAYGLGELSVAPLDAMYPSAVTAMQFSPHCEALWAGTDSGHLYTLQCPSLQPYAHWQAHPGGPVLEVQAAGEGVLSLSQHRLVLNGLGGAPRWRLNDETGQFSALCLDGGGGGGGGGGAGGGGAVRAVVGRSGPLMTLVDLGTGAVVVEQDVLGLAAGEGITLLRGPAGRGALCAATSLGRLALIDPRGKLRVEAALMAAPGGVAALDARGDTVAAAGYGLRAGSPVPENCVKIFDLRSGGLRPLYSLPSAGPPCCLAFHPLLPASLLLALPSALFCIADTATGAAAHVYQADMASDTLSTAALSPSGDLIALGGSGGYVHVWGDMGAGGGASGSGLSPCPRVNKGGGSGVPLVPSRGRPAVELQEDDCFSSAPQYPPTPSSTSSAAQPSLASDLPPHETASVGLPPRALEPALRKDMRVVDGVGYLPNPHFSRSKPHGELLRELAGLRHGPAGRLSMRQERGADPAVARAERQRQRVAEGGVVLPLRYQHVEIRHYGRLKWEEFDFSYYNRTRLAGLENDLPNAYCNALLQAFYFIPEFRQLVLRHVPEPDTEFCLTCEMGFLFAMLQRAGGLPCQATNLLRTLRSLREAA</sequence>
<dbReference type="GO" id="GO:0031251">
    <property type="term" value="C:PAN complex"/>
    <property type="evidence" value="ECO:0007669"/>
    <property type="project" value="TreeGrafter"/>
</dbReference>
<name>A0AAD3HRZ6_9CHLO</name>
<gene>
    <name evidence="3" type="ORF">Agub_g12964</name>
</gene>
<organism evidence="3 4">
    <name type="scientific">Astrephomene gubernaculifera</name>
    <dbReference type="NCBI Taxonomy" id="47775"/>
    <lineage>
        <taxon>Eukaryota</taxon>
        <taxon>Viridiplantae</taxon>
        <taxon>Chlorophyta</taxon>
        <taxon>core chlorophytes</taxon>
        <taxon>Chlorophyceae</taxon>
        <taxon>CS clade</taxon>
        <taxon>Chlamydomonadales</taxon>
        <taxon>Astrephomenaceae</taxon>
        <taxon>Astrephomene</taxon>
    </lineage>
</organism>
<dbReference type="AlphaFoldDB" id="A0AAD3HRZ6"/>
<keyword evidence="4" id="KW-1185">Reference proteome</keyword>
<dbReference type="SUPFAM" id="SSF50998">
    <property type="entry name" value="Quinoprotein alcohol dehydrogenase-like"/>
    <property type="match status" value="1"/>
</dbReference>
<comment type="caution">
    <text evidence="3">The sequence shown here is derived from an EMBL/GenBank/DDBJ whole genome shotgun (WGS) entry which is preliminary data.</text>
</comment>
<dbReference type="InterPro" id="IPR011047">
    <property type="entry name" value="Quinoprotein_ADH-like_sf"/>
</dbReference>
<accession>A0AAD3HRZ6</accession>
<dbReference type="InterPro" id="IPR038765">
    <property type="entry name" value="Papain-like_cys_pep_sf"/>
</dbReference>
<feature type="domain" description="USP" evidence="2">
    <location>
        <begin position="518"/>
        <end position="594"/>
    </location>
</feature>
<proteinExistence type="predicted"/>
<dbReference type="InterPro" id="IPR015943">
    <property type="entry name" value="WD40/YVTN_repeat-like_dom_sf"/>
</dbReference>
<dbReference type="Gene3D" id="3.90.70.10">
    <property type="entry name" value="Cysteine proteinases"/>
    <property type="match status" value="1"/>
</dbReference>
<feature type="region of interest" description="Disordered" evidence="1">
    <location>
        <begin position="371"/>
        <end position="412"/>
    </location>
</feature>
<dbReference type="Pfam" id="PF13423">
    <property type="entry name" value="UCH_1"/>
    <property type="match status" value="1"/>
</dbReference>
<evidence type="ECO:0000313" key="3">
    <source>
        <dbReference type="EMBL" id="GFR50707.1"/>
    </source>
</evidence>
<evidence type="ECO:0000259" key="2">
    <source>
        <dbReference type="PROSITE" id="PS50235"/>
    </source>
</evidence>
<dbReference type="GO" id="GO:0000289">
    <property type="term" value="P:nuclear-transcribed mRNA poly(A) tail shortening"/>
    <property type="evidence" value="ECO:0007669"/>
    <property type="project" value="TreeGrafter"/>
</dbReference>
<dbReference type="PROSITE" id="PS50235">
    <property type="entry name" value="USP_3"/>
    <property type="match status" value="1"/>
</dbReference>
<dbReference type="InterPro" id="IPR050785">
    <property type="entry name" value="PAN2-PAN3_catalytic_subunit"/>
</dbReference>
<dbReference type="GO" id="GO:0000932">
    <property type="term" value="C:P-body"/>
    <property type="evidence" value="ECO:0007669"/>
    <property type="project" value="TreeGrafter"/>
</dbReference>
<dbReference type="Proteomes" id="UP001054857">
    <property type="component" value="Unassembled WGS sequence"/>
</dbReference>
<dbReference type="PANTHER" id="PTHR15728:SF0">
    <property type="entry name" value="PAN2-PAN3 DEADENYLATION COMPLEX CATALYTIC SUBUNIT PAN2"/>
    <property type="match status" value="1"/>
</dbReference>
<dbReference type="EMBL" id="BMAR01000040">
    <property type="protein sequence ID" value="GFR50707.1"/>
    <property type="molecule type" value="Genomic_DNA"/>
</dbReference>
<dbReference type="SUPFAM" id="SSF54001">
    <property type="entry name" value="Cysteine proteinases"/>
    <property type="match status" value="1"/>
</dbReference>
<evidence type="ECO:0000256" key="1">
    <source>
        <dbReference type="SAM" id="MobiDB-lite"/>
    </source>
</evidence>